<protein>
    <submittedName>
        <fullName evidence="1">Uncharacterized protein</fullName>
    </submittedName>
</protein>
<reference evidence="1 2" key="1">
    <citation type="submission" date="2020-04" db="EMBL/GenBank/DDBJ databases">
        <authorList>
            <person name="Angtuaco S.E."/>
            <person name="Chung R.C."/>
            <person name="Hung A.H."/>
            <person name="Eghdamian A."/>
            <person name="Zhu L."/>
            <person name="Shaffer C.D."/>
            <person name="Weston-Hafer K.A."/>
            <person name="Garlena R.A."/>
            <person name="Russell D.A."/>
            <person name="Pope W.H."/>
            <person name="Jacobs-Sera D."/>
            <person name="Hatfull G.F."/>
        </authorList>
    </citation>
    <scope>NUCLEOTIDE SEQUENCE [LARGE SCALE GENOMIC DNA]</scope>
</reference>
<evidence type="ECO:0000313" key="1">
    <source>
        <dbReference type="EMBL" id="QJD50897.1"/>
    </source>
</evidence>
<keyword evidence="2" id="KW-1185">Reference proteome</keyword>
<dbReference type="EMBL" id="MT310865">
    <property type="protein sequence ID" value="QJD50897.1"/>
    <property type="molecule type" value="Genomic_DNA"/>
</dbReference>
<dbReference type="RefSeq" id="YP_010107548.1">
    <property type="nucleotide sequence ID" value="NC_055842.1"/>
</dbReference>
<dbReference type="Proteomes" id="UP000502409">
    <property type="component" value="Genome"/>
</dbReference>
<proteinExistence type="predicted"/>
<dbReference type="GeneID" id="65125683"/>
<evidence type="ECO:0000313" key="2">
    <source>
        <dbReference type="Proteomes" id="UP000502409"/>
    </source>
</evidence>
<organism evidence="1 2">
    <name type="scientific">Streptomyces phage Bmoc</name>
    <dbReference type="NCBI Taxonomy" id="2725629"/>
    <lineage>
        <taxon>Viruses</taxon>
        <taxon>Duplodnaviria</taxon>
        <taxon>Heunggongvirae</taxon>
        <taxon>Uroviricota</taxon>
        <taxon>Caudoviricetes</taxon>
        <taxon>Stanwilliamsviridae</taxon>
        <taxon>Boydwoodruffvirinae</taxon>
        <taxon>Samistivirus</taxon>
        <taxon>Samistivirus bmoc</taxon>
    </lineage>
</organism>
<dbReference type="KEGG" id="vg:65125683"/>
<sequence length="126" mass="15051">MPTINYQGRNGELTIESESHSVYGYETSWDKNWKIKDSAGHWHFYGSDDDPFPTLYSKPWKVYDEDNPDDEWEETKYFCKECHVEVTPKQTRQQVFKEIKGDTRYILTREVSEEEAMAWLQEQQIG</sequence>
<gene>
    <name evidence="1" type="primary">181</name>
    <name evidence="1" type="ORF">SEA_BMOC_181</name>
</gene>
<accession>A0A6M3SYN1</accession>
<name>A0A6M3SYN1_9CAUD</name>